<evidence type="ECO:0000256" key="1">
    <source>
        <dbReference type="SAM" id="MobiDB-lite"/>
    </source>
</evidence>
<feature type="transmembrane region" description="Helical" evidence="2">
    <location>
        <begin position="322"/>
        <end position="346"/>
    </location>
</feature>
<reference evidence="3 4" key="1">
    <citation type="submission" date="2020-02" db="EMBL/GenBank/DDBJ databases">
        <authorList>
            <person name="Kociolek L.K."/>
            <person name="Ozer E.A."/>
        </authorList>
    </citation>
    <scope>NUCLEOTIDE SEQUENCE [LARGE SCALE GENOMIC DNA]</scope>
    <source>
        <strain evidence="3 4">ATCC 14501</strain>
    </source>
</reference>
<protein>
    <submittedName>
        <fullName evidence="3">DUF1700 domain-containing protein</fullName>
    </submittedName>
</protein>
<dbReference type="Pfam" id="PF22564">
    <property type="entry name" value="HAAS"/>
    <property type="match status" value="1"/>
</dbReference>
<proteinExistence type="predicted"/>
<sequence length="350" mass="40574">MTKDEFLRLLDRKLDVINERERRDIIDEYRTHIEMKMKEGKTEEEAIEDFGNIDELVDDILDAYKINTDRVNRSFDTKLNRFMDDLFNGFQRFLGSFTSLQMDDVVRLVFEILVILILLAVLHIPFRMISSLGSSLLHSVAGFGIGSLLAAIWKFIIGVAYVAIFVVVLVNLCTKRLNRYRSHSKNGDGASVFEDFKESFDFDFDHAKKTVHFFTNDRSTRRETVYDEHDDVKYQERAAQREETDDSFDEYEDESMYEEPRRREYRRSYEGEHIERGVTSVATILMRIFFCLMMIPFVGIIVALCCALGAMIVLSFEGLTLFGAYFIVIGALVATGGFLSLLYSVLWRRG</sequence>
<evidence type="ECO:0000313" key="3">
    <source>
        <dbReference type="EMBL" id="QJA02540.1"/>
    </source>
</evidence>
<keyword evidence="2" id="KW-0472">Membrane</keyword>
<organism evidence="3 4">
    <name type="scientific">Clostridium innocuum</name>
    <dbReference type="NCBI Taxonomy" id="1522"/>
    <lineage>
        <taxon>Bacteria</taxon>
        <taxon>Bacillati</taxon>
        <taxon>Bacillota</taxon>
        <taxon>Clostridia</taxon>
        <taxon>Eubacteriales</taxon>
        <taxon>Clostridiaceae</taxon>
        <taxon>Clostridium</taxon>
    </lineage>
</organism>
<accession>A0AAP9MDL1</accession>
<feature type="transmembrane region" description="Helical" evidence="2">
    <location>
        <begin position="288"/>
        <end position="316"/>
    </location>
</feature>
<evidence type="ECO:0000256" key="2">
    <source>
        <dbReference type="SAM" id="Phobius"/>
    </source>
</evidence>
<dbReference type="AlphaFoldDB" id="A0AAP9MDL1"/>
<feature type="region of interest" description="Disordered" evidence="1">
    <location>
        <begin position="236"/>
        <end position="257"/>
    </location>
</feature>
<dbReference type="Proteomes" id="UP000503330">
    <property type="component" value="Chromosome"/>
</dbReference>
<feature type="transmembrane region" description="Helical" evidence="2">
    <location>
        <begin position="146"/>
        <end position="172"/>
    </location>
</feature>
<dbReference type="GeneID" id="61925660"/>
<dbReference type="RefSeq" id="WP_002608763.1">
    <property type="nucleotide sequence ID" value="NZ_BAAACC010000016.1"/>
</dbReference>
<gene>
    <name evidence="3" type="ORF">G4D54_08945</name>
</gene>
<feature type="transmembrane region" description="Helical" evidence="2">
    <location>
        <begin position="105"/>
        <end position="126"/>
    </location>
</feature>
<keyword evidence="2" id="KW-0812">Transmembrane</keyword>
<dbReference type="EMBL" id="CP048838">
    <property type="protein sequence ID" value="QJA02540.1"/>
    <property type="molecule type" value="Genomic_DNA"/>
</dbReference>
<name>A0AAP9MDL1_CLOIN</name>
<feature type="compositionally biased region" description="Acidic residues" evidence="1">
    <location>
        <begin position="243"/>
        <end position="257"/>
    </location>
</feature>
<evidence type="ECO:0000313" key="4">
    <source>
        <dbReference type="Proteomes" id="UP000503330"/>
    </source>
</evidence>
<keyword evidence="2" id="KW-1133">Transmembrane helix</keyword>